<keyword evidence="3" id="KW-1185">Reference proteome</keyword>
<reference evidence="2" key="1">
    <citation type="submission" date="2020-09" db="EMBL/GenBank/DDBJ databases">
        <authorList>
            <person name="Kikuchi T."/>
        </authorList>
    </citation>
    <scope>NUCLEOTIDE SEQUENCE</scope>
    <source>
        <strain evidence="2">SH1</strain>
    </source>
</reference>
<dbReference type="EMBL" id="CAJFCW020000006">
    <property type="protein sequence ID" value="CAG9123483.1"/>
    <property type="molecule type" value="Genomic_DNA"/>
</dbReference>
<evidence type="ECO:0000313" key="2">
    <source>
        <dbReference type="EMBL" id="CAD5227666.1"/>
    </source>
</evidence>
<feature type="compositionally biased region" description="Low complexity" evidence="1">
    <location>
        <begin position="62"/>
        <end position="77"/>
    </location>
</feature>
<accession>A0A811LGN3</accession>
<name>A0A811LGN3_9BILA</name>
<protein>
    <submittedName>
        <fullName evidence="2">Uncharacterized protein</fullName>
    </submittedName>
</protein>
<sequence length="222" mass="25212">MASQKTKDDNMNRTLATIQSKKSNKNQPTAKQVAADEEGHMSSTVSMRARRTKPMETKATDHSTMSSSFSRSVSSKKASAKDSKDKKDNNQKSVMANVLDNDVLETLNCEDEEETEKRKGGHRSDNPLENGVPFWMIGSPRDQDELTDDDLLIDMVLLEEVCNKTRMLKDPFPARDKLYPFATVDQLKRNDHYFDKEMLLSITSITYYIAKTANTTKMRSDE</sequence>
<gene>
    <name evidence="2" type="ORF">BOKJ2_LOCUS12287</name>
</gene>
<feature type="compositionally biased region" description="Basic and acidic residues" evidence="1">
    <location>
        <begin position="1"/>
        <end position="11"/>
    </location>
</feature>
<organism evidence="2 3">
    <name type="scientific">Bursaphelenchus okinawaensis</name>
    <dbReference type="NCBI Taxonomy" id="465554"/>
    <lineage>
        <taxon>Eukaryota</taxon>
        <taxon>Metazoa</taxon>
        <taxon>Ecdysozoa</taxon>
        <taxon>Nematoda</taxon>
        <taxon>Chromadorea</taxon>
        <taxon>Rhabditida</taxon>
        <taxon>Tylenchina</taxon>
        <taxon>Tylenchomorpha</taxon>
        <taxon>Aphelenchoidea</taxon>
        <taxon>Aphelenchoididae</taxon>
        <taxon>Bursaphelenchus</taxon>
    </lineage>
</organism>
<feature type="region of interest" description="Disordered" evidence="1">
    <location>
        <begin position="1"/>
        <end position="132"/>
    </location>
</feature>
<feature type="compositionally biased region" description="Basic and acidic residues" evidence="1">
    <location>
        <begin position="79"/>
        <end position="90"/>
    </location>
</feature>
<dbReference type="Proteomes" id="UP000614601">
    <property type="component" value="Unassembled WGS sequence"/>
</dbReference>
<feature type="compositionally biased region" description="Basic and acidic residues" evidence="1">
    <location>
        <begin position="115"/>
        <end position="126"/>
    </location>
</feature>
<comment type="caution">
    <text evidence="2">The sequence shown here is derived from an EMBL/GenBank/DDBJ whole genome shotgun (WGS) entry which is preliminary data.</text>
</comment>
<dbReference type="EMBL" id="CAJFDH010000006">
    <property type="protein sequence ID" value="CAD5227666.1"/>
    <property type="molecule type" value="Genomic_DNA"/>
</dbReference>
<dbReference type="Proteomes" id="UP000783686">
    <property type="component" value="Unassembled WGS sequence"/>
</dbReference>
<evidence type="ECO:0000256" key="1">
    <source>
        <dbReference type="SAM" id="MobiDB-lite"/>
    </source>
</evidence>
<dbReference type="OrthoDB" id="5824153at2759"/>
<dbReference type="AlphaFoldDB" id="A0A811LGN3"/>
<proteinExistence type="predicted"/>
<feature type="compositionally biased region" description="Polar residues" evidence="1">
    <location>
        <begin position="12"/>
        <end position="30"/>
    </location>
</feature>
<evidence type="ECO:0000313" key="3">
    <source>
        <dbReference type="Proteomes" id="UP000614601"/>
    </source>
</evidence>